<reference evidence="2" key="1">
    <citation type="submission" date="2008-12" db="EMBL/GenBank/DDBJ databases">
        <title>Complete sequence of chromosome of Methylobacterium chloromethanicum CM4.</title>
        <authorList>
            <consortium name="US DOE Joint Genome Institute"/>
            <person name="Lucas S."/>
            <person name="Copeland A."/>
            <person name="Lapidus A."/>
            <person name="Glavina del Rio T."/>
            <person name="Dalin E."/>
            <person name="Tice H."/>
            <person name="Bruce D."/>
            <person name="Goodwin L."/>
            <person name="Pitluck S."/>
            <person name="Chertkov O."/>
            <person name="Brettin T."/>
            <person name="Detter J.C."/>
            <person name="Han C."/>
            <person name="Larimer F."/>
            <person name="Land M."/>
            <person name="Hauser L."/>
            <person name="Kyrpides N."/>
            <person name="Mikhailova N."/>
            <person name="Marx C."/>
            <person name="Richardson P."/>
        </authorList>
    </citation>
    <scope>NUCLEOTIDE SEQUENCE [LARGE SCALE GENOMIC DNA]</scope>
    <source>
        <strain evidence="2">CM4 / NCIMB 13688</strain>
    </source>
</reference>
<dbReference type="AlphaFoldDB" id="B7KYS7"/>
<accession>B7KYS7</accession>
<dbReference type="KEGG" id="mch:Mchl_0261"/>
<gene>
    <name evidence="1" type="ordered locus">Mchl_0261</name>
</gene>
<dbReference type="RefSeq" id="WP_012605406.1">
    <property type="nucleotide sequence ID" value="NC_011757.1"/>
</dbReference>
<reference evidence="1 2" key="2">
    <citation type="journal article" date="2012" name="J. Bacteriol.">
        <title>Complete genome sequences of six strains of the genus Methylobacterium.</title>
        <authorList>
            <person name="Marx C.J."/>
            <person name="Bringel F."/>
            <person name="Chistoserdova L."/>
            <person name="Moulin L."/>
            <person name="Farhan Ul Haque M."/>
            <person name="Fleischman D.E."/>
            <person name="Gruffaz C."/>
            <person name="Jourand P."/>
            <person name="Knief C."/>
            <person name="Lee M.C."/>
            <person name="Muller E.E."/>
            <person name="Nadalig T."/>
            <person name="Peyraud R."/>
            <person name="Roselli S."/>
            <person name="Russ L."/>
            <person name="Goodwin L.A."/>
            <person name="Ivanova N."/>
            <person name="Kyrpides N."/>
            <person name="Lajus A."/>
            <person name="Land M.L."/>
            <person name="Medigue C."/>
            <person name="Mikhailova N."/>
            <person name="Nolan M."/>
            <person name="Woyke T."/>
            <person name="Stolyar S."/>
            <person name="Vorholt J.A."/>
            <person name="Vuilleumier S."/>
        </authorList>
    </citation>
    <scope>NUCLEOTIDE SEQUENCE [LARGE SCALE GENOMIC DNA]</scope>
    <source>
        <strain evidence="2">CM4 / NCIMB 13688</strain>
    </source>
</reference>
<dbReference type="HOGENOM" id="CLU_2437401_0_0_5"/>
<dbReference type="Proteomes" id="UP000002385">
    <property type="component" value="Chromosome"/>
</dbReference>
<sequence>MDLEEAWTRGEMIAVQAILSAILVEALVSQGAETVRRIRIRAEAHLVAAGQQILSGTTTAEEGHAVSKTDAAAGRFLDRIFAAADSRRIE</sequence>
<proteinExistence type="predicted"/>
<organism evidence="1 2">
    <name type="scientific">Methylorubrum extorquens (strain CM4 / NCIMB 13688)</name>
    <name type="common">Methylobacterium extorquens</name>
    <dbReference type="NCBI Taxonomy" id="440085"/>
    <lineage>
        <taxon>Bacteria</taxon>
        <taxon>Pseudomonadati</taxon>
        <taxon>Pseudomonadota</taxon>
        <taxon>Alphaproteobacteria</taxon>
        <taxon>Hyphomicrobiales</taxon>
        <taxon>Methylobacteriaceae</taxon>
        <taxon>Methylorubrum</taxon>
    </lineage>
</organism>
<dbReference type="EMBL" id="CP001298">
    <property type="protein sequence ID" value="ACK81200.1"/>
    <property type="molecule type" value="Genomic_DNA"/>
</dbReference>
<evidence type="ECO:0000313" key="1">
    <source>
        <dbReference type="EMBL" id="ACK81200.1"/>
    </source>
</evidence>
<protein>
    <submittedName>
        <fullName evidence="1">Uncharacterized protein</fullName>
    </submittedName>
</protein>
<evidence type="ECO:0000313" key="2">
    <source>
        <dbReference type="Proteomes" id="UP000002385"/>
    </source>
</evidence>
<name>B7KYS7_METC4</name>